<dbReference type="InterPro" id="IPR029058">
    <property type="entry name" value="AB_hydrolase_fold"/>
</dbReference>
<comment type="caution">
    <text evidence="2">The sequence shown here is derived from an EMBL/GenBank/DDBJ whole genome shotgun (WGS) entry which is preliminary data.</text>
</comment>
<evidence type="ECO:0000259" key="1">
    <source>
        <dbReference type="Pfam" id="PF00561"/>
    </source>
</evidence>
<feature type="domain" description="AB hydrolase-1" evidence="1">
    <location>
        <begin position="70"/>
        <end position="192"/>
    </location>
</feature>
<dbReference type="STRING" id="313594.PI23P_02462"/>
<accession>A4BWH9</accession>
<reference evidence="2 3" key="1">
    <citation type="submission" date="2006-02" db="EMBL/GenBank/DDBJ databases">
        <authorList>
            <person name="Murray A."/>
            <person name="Staley J."/>
            <person name="Ferriera S."/>
            <person name="Johnson J."/>
            <person name="Kravitz S."/>
            <person name="Halpern A."/>
            <person name="Remington K."/>
            <person name="Beeson K."/>
            <person name="Tran B."/>
            <person name="Rogers Y.-H."/>
            <person name="Friedman R."/>
            <person name="Venter J.C."/>
        </authorList>
    </citation>
    <scope>NUCLEOTIDE SEQUENCE [LARGE SCALE GENOMIC DNA]</scope>
    <source>
        <strain evidence="2 3">23-P</strain>
    </source>
</reference>
<proteinExistence type="predicted"/>
<evidence type="ECO:0000313" key="3">
    <source>
        <dbReference type="Proteomes" id="UP000003053"/>
    </source>
</evidence>
<dbReference type="SUPFAM" id="SSF53474">
    <property type="entry name" value="alpha/beta-Hydrolases"/>
    <property type="match status" value="1"/>
</dbReference>
<keyword evidence="3" id="KW-1185">Reference proteome</keyword>
<dbReference type="Gene3D" id="3.40.50.1820">
    <property type="entry name" value="alpha/beta hydrolase"/>
    <property type="match status" value="1"/>
</dbReference>
<dbReference type="InterPro" id="IPR000073">
    <property type="entry name" value="AB_hydrolase_1"/>
</dbReference>
<dbReference type="HOGENOM" id="CLU_029375_2_1_10"/>
<protein>
    <recommendedName>
        <fullName evidence="1">AB hydrolase-1 domain-containing protein</fullName>
    </recommendedName>
</protein>
<sequence length="261" mass="30051">MLFILFFSPPFLFLGILYFFQEKFIFLKGEGIAKDYSYQFSDPFEEVFINTASTNVINALHFKRPAPNGVILFCHGNKGNLMKWGSRISYLLRYNYEVLVFDYCKYGKSTGKLNEAQLYCDALAVYGHLKKQFKEEQIVVYGFSLGCTFATRIAAIHSPKELVLEAPFFNFQKAVQYVAKYVPTFLLKYAFRTDQDITKVGAPITIFHGTKDQTTSCRQSKRLIAKSALFTNQHIAIEGATHHNVRAFAEYKEKLKEILER</sequence>
<dbReference type="PANTHER" id="PTHR12277:SF81">
    <property type="entry name" value="PROTEIN ABHD13"/>
    <property type="match status" value="1"/>
</dbReference>
<name>A4BWH9_9FLAO</name>
<evidence type="ECO:0000313" key="2">
    <source>
        <dbReference type="EMBL" id="EAR13320.1"/>
    </source>
</evidence>
<dbReference type="OrthoDB" id="9777090at2"/>
<dbReference type="AlphaFoldDB" id="A4BWH9"/>
<organism evidence="2 3">
    <name type="scientific">Polaribacter irgensii 23-P</name>
    <dbReference type="NCBI Taxonomy" id="313594"/>
    <lineage>
        <taxon>Bacteria</taxon>
        <taxon>Pseudomonadati</taxon>
        <taxon>Bacteroidota</taxon>
        <taxon>Flavobacteriia</taxon>
        <taxon>Flavobacteriales</taxon>
        <taxon>Flavobacteriaceae</taxon>
    </lineage>
</organism>
<dbReference type="eggNOG" id="COG1073">
    <property type="taxonomic scope" value="Bacteria"/>
</dbReference>
<gene>
    <name evidence="2" type="ORF">PI23P_02462</name>
</gene>
<dbReference type="Proteomes" id="UP000003053">
    <property type="component" value="Unassembled WGS sequence"/>
</dbReference>
<dbReference type="PANTHER" id="PTHR12277">
    <property type="entry name" value="ALPHA/BETA HYDROLASE DOMAIN-CONTAINING PROTEIN"/>
    <property type="match status" value="1"/>
</dbReference>
<dbReference type="EMBL" id="AAOG01000001">
    <property type="protein sequence ID" value="EAR13320.1"/>
    <property type="molecule type" value="Genomic_DNA"/>
</dbReference>
<dbReference type="Pfam" id="PF00561">
    <property type="entry name" value="Abhydrolase_1"/>
    <property type="match status" value="1"/>
</dbReference>